<accession>A0A399FVD0</accession>
<keyword evidence="1" id="KW-0808">Transferase</keyword>
<evidence type="ECO:0000313" key="4">
    <source>
        <dbReference type="Proteomes" id="UP000265719"/>
    </source>
</evidence>
<organism evidence="3 4">
    <name type="scientific">Thermobifida halotolerans</name>
    <dbReference type="NCBI Taxonomy" id="483545"/>
    <lineage>
        <taxon>Bacteria</taxon>
        <taxon>Bacillati</taxon>
        <taxon>Actinomycetota</taxon>
        <taxon>Actinomycetes</taxon>
        <taxon>Streptosporangiales</taxon>
        <taxon>Nocardiopsidaceae</taxon>
        <taxon>Thermobifida</taxon>
    </lineage>
</organism>
<name>A0A399FVD0_9ACTN</name>
<gene>
    <name evidence="3" type="ORF">NI17_018550</name>
</gene>
<keyword evidence="4" id="KW-1185">Reference proteome</keyword>
<dbReference type="AlphaFoldDB" id="A0A399FVD0"/>
<dbReference type="Gene3D" id="3.40.630.30">
    <property type="match status" value="1"/>
</dbReference>
<dbReference type="Proteomes" id="UP000265719">
    <property type="component" value="Chromosome"/>
</dbReference>
<dbReference type="InterPro" id="IPR016181">
    <property type="entry name" value="Acyl_CoA_acyltransferase"/>
</dbReference>
<dbReference type="SUPFAM" id="SSF55729">
    <property type="entry name" value="Acyl-CoA N-acyltransferases (Nat)"/>
    <property type="match status" value="1"/>
</dbReference>
<evidence type="ECO:0000256" key="1">
    <source>
        <dbReference type="ARBA" id="ARBA00022679"/>
    </source>
</evidence>
<dbReference type="KEGG" id="thao:NI17_018550"/>
<keyword evidence="2" id="KW-0012">Acyltransferase</keyword>
<proteinExistence type="predicted"/>
<dbReference type="PANTHER" id="PTHR43877">
    <property type="entry name" value="AMINOALKYLPHOSPHONATE N-ACETYLTRANSFERASE-RELATED-RELATED"/>
    <property type="match status" value="1"/>
</dbReference>
<dbReference type="EMBL" id="CP063196">
    <property type="protein sequence ID" value="UOE18763.1"/>
    <property type="molecule type" value="Genomic_DNA"/>
</dbReference>
<sequence>MEPVVRAFDDRDLDAVVALSLRAWTPVFASLEEVLGPSGLFARMYPQGWRTDQRQAVADVCRSEENHVWVAEVDSAVAGFVAVRLDRDEGMGEISMLAVDPAHQRGGLGSLLTAFCLEWMSGQGMALAMVETGGDPGHAPARQTYEKAGFTPLPIVRYFKRLR</sequence>
<dbReference type="RefSeq" id="WP_068691230.1">
    <property type="nucleotide sequence ID" value="NZ_CP063196.1"/>
</dbReference>
<reference evidence="3" key="1">
    <citation type="submission" date="2020-10" db="EMBL/GenBank/DDBJ databases">
        <title>De novo genome project of the cellulose decomposer Thermobifida halotolerans type strain.</title>
        <authorList>
            <person name="Nagy I."/>
            <person name="Horvath B."/>
            <person name="Kukolya J."/>
            <person name="Nagy I."/>
            <person name="Orsini M."/>
        </authorList>
    </citation>
    <scope>NUCLEOTIDE SEQUENCE</scope>
    <source>
        <strain evidence="3">DSM 44931</strain>
    </source>
</reference>
<dbReference type="PROSITE" id="PS51186">
    <property type="entry name" value="GNAT"/>
    <property type="match status" value="1"/>
</dbReference>
<dbReference type="CDD" id="cd04301">
    <property type="entry name" value="NAT_SF"/>
    <property type="match status" value="1"/>
</dbReference>
<protein>
    <submittedName>
        <fullName evidence="3">GNAT family N-acetyltransferase</fullName>
    </submittedName>
</protein>
<evidence type="ECO:0000313" key="3">
    <source>
        <dbReference type="EMBL" id="UOE18763.1"/>
    </source>
</evidence>
<dbReference type="InterPro" id="IPR050832">
    <property type="entry name" value="Bact_Acetyltransf"/>
</dbReference>
<dbReference type="GO" id="GO:0016747">
    <property type="term" value="F:acyltransferase activity, transferring groups other than amino-acyl groups"/>
    <property type="evidence" value="ECO:0007669"/>
    <property type="project" value="InterPro"/>
</dbReference>
<dbReference type="OrthoDB" id="9803233at2"/>
<dbReference type="Pfam" id="PF00583">
    <property type="entry name" value="Acetyltransf_1"/>
    <property type="match status" value="1"/>
</dbReference>
<evidence type="ECO:0000256" key="2">
    <source>
        <dbReference type="ARBA" id="ARBA00023315"/>
    </source>
</evidence>
<dbReference type="InterPro" id="IPR000182">
    <property type="entry name" value="GNAT_dom"/>
</dbReference>